<name>A0A2H3DGN8_ARMGA</name>
<dbReference type="EMBL" id="KZ293678">
    <property type="protein sequence ID" value="PBK87423.1"/>
    <property type="molecule type" value="Genomic_DNA"/>
</dbReference>
<organism evidence="1 2">
    <name type="scientific">Armillaria gallica</name>
    <name type="common">Bulbous honey fungus</name>
    <name type="synonym">Armillaria bulbosa</name>
    <dbReference type="NCBI Taxonomy" id="47427"/>
    <lineage>
        <taxon>Eukaryota</taxon>
        <taxon>Fungi</taxon>
        <taxon>Dikarya</taxon>
        <taxon>Basidiomycota</taxon>
        <taxon>Agaricomycotina</taxon>
        <taxon>Agaricomycetes</taxon>
        <taxon>Agaricomycetidae</taxon>
        <taxon>Agaricales</taxon>
        <taxon>Marasmiineae</taxon>
        <taxon>Physalacriaceae</taxon>
        <taxon>Armillaria</taxon>
    </lineage>
</organism>
<sequence length="205" mass="22385">MSYVKLNGVILDSVRLSRRSRSILSARLLRAWNLPALVSRRSFFVAAYERGVNCGGASIDFMVSEELIEDMCLGSDWYTFLRELVPSGLHGSCRCRFLHDTYESDSLLRGDTFADGVFALSLLSFVAPNTTAPCPVSRTTDTSARGVGALSVLRHPSSRLLAPFLALEAPAFQCGILSMSFPKKRPLLSSTIVSTSVMLPCSPQN</sequence>
<gene>
    <name evidence="1" type="ORF">ARMGADRAFT_454637</name>
</gene>
<dbReference type="OrthoDB" id="10481077at2759"/>
<evidence type="ECO:0000313" key="1">
    <source>
        <dbReference type="EMBL" id="PBK87423.1"/>
    </source>
</evidence>
<keyword evidence="2" id="KW-1185">Reference proteome</keyword>
<dbReference type="InParanoid" id="A0A2H3DGN8"/>
<dbReference type="AlphaFoldDB" id="A0A2H3DGN8"/>
<protein>
    <submittedName>
        <fullName evidence="1">Uncharacterized protein</fullName>
    </submittedName>
</protein>
<accession>A0A2H3DGN8</accession>
<dbReference type="Proteomes" id="UP000217790">
    <property type="component" value="Unassembled WGS sequence"/>
</dbReference>
<proteinExistence type="predicted"/>
<reference evidence="2" key="1">
    <citation type="journal article" date="2017" name="Nat. Ecol. Evol.">
        <title>Genome expansion and lineage-specific genetic innovations in the forest pathogenic fungi Armillaria.</title>
        <authorList>
            <person name="Sipos G."/>
            <person name="Prasanna A.N."/>
            <person name="Walter M.C."/>
            <person name="O'Connor E."/>
            <person name="Balint B."/>
            <person name="Krizsan K."/>
            <person name="Kiss B."/>
            <person name="Hess J."/>
            <person name="Varga T."/>
            <person name="Slot J."/>
            <person name="Riley R."/>
            <person name="Boka B."/>
            <person name="Rigling D."/>
            <person name="Barry K."/>
            <person name="Lee J."/>
            <person name="Mihaltcheva S."/>
            <person name="LaButti K."/>
            <person name="Lipzen A."/>
            <person name="Waldron R."/>
            <person name="Moloney N.M."/>
            <person name="Sperisen C."/>
            <person name="Kredics L."/>
            <person name="Vagvoelgyi C."/>
            <person name="Patrignani A."/>
            <person name="Fitzpatrick D."/>
            <person name="Nagy I."/>
            <person name="Doyle S."/>
            <person name="Anderson J.B."/>
            <person name="Grigoriev I.V."/>
            <person name="Gueldener U."/>
            <person name="Muensterkoetter M."/>
            <person name="Nagy L.G."/>
        </authorList>
    </citation>
    <scope>NUCLEOTIDE SEQUENCE [LARGE SCALE GENOMIC DNA]</scope>
    <source>
        <strain evidence="2">Ar21-2</strain>
    </source>
</reference>
<evidence type="ECO:0000313" key="2">
    <source>
        <dbReference type="Proteomes" id="UP000217790"/>
    </source>
</evidence>